<comment type="caution">
    <text evidence="3">The sequence shown here is derived from an EMBL/GenBank/DDBJ whole genome shotgun (WGS) entry which is preliminary data.</text>
</comment>
<sequence length="234" mass="25771">MGQVWGRQVPLKEVLRKNKREIQKAIRELDRERANLEKQEQKLIADIRKFAKDGQMGPVKIMAKDLVRTRTYITKFIELRSHLNAVGLKLQTVKSQEAMADAMKSVTKAMIRMNKVVNIPSIQKIMTEFARENERAELTQEVMGDMLDDAMEQDGDEEEQEKIVGQVLDEIGINFGDTVPEAPTMAAHAQADAEPSAQPAAVAQGEGGATGGGGGGTSDATVSDLEARLNNLRK</sequence>
<gene>
    <name evidence="3" type="ORF">CTAYLR_007895</name>
</gene>
<keyword evidence="1" id="KW-0175">Coiled coil</keyword>
<feature type="coiled-coil region" evidence="1">
    <location>
        <begin position="12"/>
        <end position="53"/>
    </location>
</feature>
<accession>A0AAD7ULP2</accession>
<evidence type="ECO:0000256" key="2">
    <source>
        <dbReference type="SAM" id="MobiDB-lite"/>
    </source>
</evidence>
<evidence type="ECO:0008006" key="5">
    <source>
        <dbReference type="Google" id="ProtNLM"/>
    </source>
</evidence>
<name>A0AAD7ULP2_9STRA</name>
<dbReference type="EMBL" id="JAQMWT010000066">
    <property type="protein sequence ID" value="KAJ8611653.1"/>
    <property type="molecule type" value="Genomic_DNA"/>
</dbReference>
<keyword evidence="4" id="KW-1185">Reference proteome</keyword>
<proteinExistence type="predicted"/>
<evidence type="ECO:0000256" key="1">
    <source>
        <dbReference type="SAM" id="Coils"/>
    </source>
</evidence>
<protein>
    <recommendedName>
        <fullName evidence="5">Charged multivesicular body protein 2a</fullName>
    </recommendedName>
</protein>
<reference evidence="3" key="1">
    <citation type="submission" date="2023-01" db="EMBL/GenBank/DDBJ databases">
        <title>Metagenome sequencing of chrysophaentin producing Chrysophaeum taylorii.</title>
        <authorList>
            <person name="Davison J."/>
            <person name="Bewley C."/>
        </authorList>
    </citation>
    <scope>NUCLEOTIDE SEQUENCE</scope>
    <source>
        <strain evidence="3">NIES-1699</strain>
    </source>
</reference>
<dbReference type="Gene3D" id="6.10.140.1230">
    <property type="match status" value="1"/>
</dbReference>
<dbReference type="Pfam" id="PF03357">
    <property type="entry name" value="Snf7"/>
    <property type="match status" value="1"/>
</dbReference>
<dbReference type="GO" id="GO:0007034">
    <property type="term" value="P:vacuolar transport"/>
    <property type="evidence" value="ECO:0007669"/>
    <property type="project" value="InterPro"/>
</dbReference>
<evidence type="ECO:0000313" key="3">
    <source>
        <dbReference type="EMBL" id="KAJ8611653.1"/>
    </source>
</evidence>
<dbReference type="InterPro" id="IPR005024">
    <property type="entry name" value="Snf7_fam"/>
</dbReference>
<dbReference type="AlphaFoldDB" id="A0AAD7ULP2"/>
<dbReference type="PANTHER" id="PTHR10476">
    <property type="entry name" value="CHARGED MULTIVESICULAR BODY PROTEIN"/>
    <property type="match status" value="1"/>
</dbReference>
<evidence type="ECO:0000313" key="4">
    <source>
        <dbReference type="Proteomes" id="UP001230188"/>
    </source>
</evidence>
<feature type="compositionally biased region" description="Gly residues" evidence="2">
    <location>
        <begin position="205"/>
        <end position="217"/>
    </location>
</feature>
<dbReference type="Proteomes" id="UP001230188">
    <property type="component" value="Unassembled WGS sequence"/>
</dbReference>
<feature type="region of interest" description="Disordered" evidence="2">
    <location>
        <begin position="185"/>
        <end position="234"/>
    </location>
</feature>
<organism evidence="3 4">
    <name type="scientific">Chrysophaeum taylorii</name>
    <dbReference type="NCBI Taxonomy" id="2483200"/>
    <lineage>
        <taxon>Eukaryota</taxon>
        <taxon>Sar</taxon>
        <taxon>Stramenopiles</taxon>
        <taxon>Ochrophyta</taxon>
        <taxon>Pelagophyceae</taxon>
        <taxon>Pelagomonadales</taxon>
        <taxon>Pelagomonadaceae</taxon>
        <taxon>Chrysophaeum</taxon>
    </lineage>
</organism>